<proteinExistence type="predicted"/>
<reference evidence="2 3" key="1">
    <citation type="journal article" date="2005" name="PLoS Biol.">
        <title>The genomes of Oryza sativa: a history of duplications.</title>
        <authorList>
            <person name="Yu J."/>
            <person name="Wang J."/>
            <person name="Lin W."/>
            <person name="Li S."/>
            <person name="Li H."/>
            <person name="Zhou J."/>
            <person name="Ni P."/>
            <person name="Dong W."/>
            <person name="Hu S."/>
            <person name="Zeng C."/>
            <person name="Zhang J."/>
            <person name="Zhang Y."/>
            <person name="Li R."/>
            <person name="Xu Z."/>
            <person name="Li S."/>
            <person name="Li X."/>
            <person name="Zheng H."/>
            <person name="Cong L."/>
            <person name="Lin L."/>
            <person name="Yin J."/>
            <person name="Geng J."/>
            <person name="Li G."/>
            <person name="Shi J."/>
            <person name="Liu J."/>
            <person name="Lv H."/>
            <person name="Li J."/>
            <person name="Wang J."/>
            <person name="Deng Y."/>
            <person name="Ran L."/>
            <person name="Shi X."/>
            <person name="Wang X."/>
            <person name="Wu Q."/>
            <person name="Li C."/>
            <person name="Ren X."/>
            <person name="Wang J."/>
            <person name="Wang X."/>
            <person name="Li D."/>
            <person name="Liu D."/>
            <person name="Zhang X."/>
            <person name="Ji Z."/>
            <person name="Zhao W."/>
            <person name="Sun Y."/>
            <person name="Zhang Z."/>
            <person name="Bao J."/>
            <person name="Han Y."/>
            <person name="Dong L."/>
            <person name="Ji J."/>
            <person name="Chen P."/>
            <person name="Wu S."/>
            <person name="Liu J."/>
            <person name="Xiao Y."/>
            <person name="Bu D."/>
            <person name="Tan J."/>
            <person name="Yang L."/>
            <person name="Ye C."/>
            <person name="Zhang J."/>
            <person name="Xu J."/>
            <person name="Zhou Y."/>
            <person name="Yu Y."/>
            <person name="Zhang B."/>
            <person name="Zhuang S."/>
            <person name="Wei H."/>
            <person name="Liu B."/>
            <person name="Lei M."/>
            <person name="Yu H."/>
            <person name="Li Y."/>
            <person name="Xu H."/>
            <person name="Wei S."/>
            <person name="He X."/>
            <person name="Fang L."/>
            <person name="Zhang Z."/>
            <person name="Zhang Y."/>
            <person name="Huang X."/>
            <person name="Su Z."/>
            <person name="Tong W."/>
            <person name="Li J."/>
            <person name="Tong Z."/>
            <person name="Li S."/>
            <person name="Ye J."/>
            <person name="Wang L."/>
            <person name="Fang L."/>
            <person name="Lei T."/>
            <person name="Chen C."/>
            <person name="Chen H."/>
            <person name="Xu Z."/>
            <person name="Li H."/>
            <person name="Huang H."/>
            <person name="Zhang F."/>
            <person name="Xu H."/>
            <person name="Li N."/>
            <person name="Zhao C."/>
            <person name="Li S."/>
            <person name="Dong L."/>
            <person name="Huang Y."/>
            <person name="Li L."/>
            <person name="Xi Y."/>
            <person name="Qi Q."/>
            <person name="Li W."/>
            <person name="Zhang B."/>
            <person name="Hu W."/>
            <person name="Zhang Y."/>
            <person name="Tian X."/>
            <person name="Jiao Y."/>
            <person name="Liang X."/>
            <person name="Jin J."/>
            <person name="Gao L."/>
            <person name="Zheng W."/>
            <person name="Hao B."/>
            <person name="Liu S."/>
            <person name="Wang W."/>
            <person name="Yuan L."/>
            <person name="Cao M."/>
            <person name="McDermott J."/>
            <person name="Samudrala R."/>
            <person name="Wang J."/>
            <person name="Wong G.K."/>
            <person name="Yang H."/>
        </authorList>
    </citation>
    <scope>NUCLEOTIDE SEQUENCE [LARGE SCALE GENOMIC DNA]</scope>
    <source>
        <strain evidence="3">cv. 93-11</strain>
    </source>
</reference>
<dbReference type="Proteomes" id="UP000007015">
    <property type="component" value="Chromosome 10"/>
</dbReference>
<feature type="compositionally biased region" description="Basic residues" evidence="1">
    <location>
        <begin position="79"/>
        <end position="88"/>
    </location>
</feature>
<evidence type="ECO:0000313" key="2">
    <source>
        <dbReference type="EMBL" id="EAY79393.1"/>
    </source>
</evidence>
<evidence type="ECO:0000313" key="3">
    <source>
        <dbReference type="Proteomes" id="UP000007015"/>
    </source>
</evidence>
<keyword evidence="3" id="KW-1185">Reference proteome</keyword>
<protein>
    <submittedName>
        <fullName evidence="2">Uncharacterized protein</fullName>
    </submittedName>
</protein>
<organism evidence="2 3">
    <name type="scientific">Oryza sativa subsp. indica</name>
    <name type="common">Rice</name>
    <dbReference type="NCBI Taxonomy" id="39946"/>
    <lineage>
        <taxon>Eukaryota</taxon>
        <taxon>Viridiplantae</taxon>
        <taxon>Streptophyta</taxon>
        <taxon>Embryophyta</taxon>
        <taxon>Tracheophyta</taxon>
        <taxon>Spermatophyta</taxon>
        <taxon>Magnoliopsida</taxon>
        <taxon>Liliopsida</taxon>
        <taxon>Poales</taxon>
        <taxon>Poaceae</taxon>
        <taxon>BOP clade</taxon>
        <taxon>Oryzoideae</taxon>
        <taxon>Oryzeae</taxon>
        <taxon>Oryzinae</taxon>
        <taxon>Oryza</taxon>
        <taxon>Oryza sativa</taxon>
    </lineage>
</organism>
<dbReference type="EMBL" id="CM000135">
    <property type="protein sequence ID" value="EAY79393.1"/>
    <property type="molecule type" value="Genomic_DNA"/>
</dbReference>
<dbReference type="Gramene" id="BGIOSGA031476-TA">
    <property type="protein sequence ID" value="BGIOSGA031476-PA"/>
    <property type="gene ID" value="BGIOSGA031476"/>
</dbReference>
<dbReference type="AlphaFoldDB" id="A2Z9V9"/>
<accession>A2Z9V9</accession>
<feature type="region of interest" description="Disordered" evidence="1">
    <location>
        <begin position="36"/>
        <end position="127"/>
    </location>
</feature>
<evidence type="ECO:0000256" key="1">
    <source>
        <dbReference type="SAM" id="MobiDB-lite"/>
    </source>
</evidence>
<sequence>MEPGRRLGAAGGELVPMTGVGQRVVTGRWRVRGAEAGRRWGPVGQIGGCPSSWSRSPKPGRGVGDGEPVGEDGAAEGSRRRRGGRPATRKMSGDGEDEWRRGRNQSGRQEARVEDDEERRDQIGGEC</sequence>
<gene>
    <name evidence="2" type="ORF">OsI_34519</name>
</gene>
<name>A2Z9V9_ORYSI</name>
<dbReference type="HOGENOM" id="CLU_1974182_0_0_1"/>